<keyword evidence="1" id="KW-0732">Signal</keyword>
<proteinExistence type="predicted"/>
<feature type="signal peptide" evidence="1">
    <location>
        <begin position="1"/>
        <end position="21"/>
    </location>
</feature>
<evidence type="ECO:0000313" key="2">
    <source>
        <dbReference type="EMBL" id="MFC7333416.1"/>
    </source>
</evidence>
<dbReference type="EMBL" id="JBHTCM010000010">
    <property type="protein sequence ID" value="MFC7333416.1"/>
    <property type="molecule type" value="Genomic_DNA"/>
</dbReference>
<name>A0ABW2KVQ7_9PROT</name>
<sequence>MRPVLSVLAAILLAAALPRPAEGREAVTACDRLASHPDDPDRTGPGVPQERMDMPRAITACTADLAAAPGTPRLAYQLSRALMLSGKPEAALPKLEQSAAGGYRHARFVLGLLLISGKGVAADPCRAASLWRDAAQAGHLLAEISFAATVLDGGFGRCGLEVPETEVRGYIAHARDQAKGTRLEQEVEELSQALEGDE</sequence>
<comment type="caution">
    <text evidence="2">The sequence shown here is derived from an EMBL/GenBank/DDBJ whole genome shotgun (WGS) entry which is preliminary data.</text>
</comment>
<evidence type="ECO:0000256" key="1">
    <source>
        <dbReference type="SAM" id="SignalP"/>
    </source>
</evidence>
<dbReference type="Proteomes" id="UP001596456">
    <property type="component" value="Unassembled WGS sequence"/>
</dbReference>
<dbReference type="SUPFAM" id="SSF81901">
    <property type="entry name" value="HCP-like"/>
    <property type="match status" value="1"/>
</dbReference>
<dbReference type="RefSeq" id="WP_377358481.1">
    <property type="nucleotide sequence ID" value="NZ_JBHTCM010000010.1"/>
</dbReference>
<organism evidence="2 3">
    <name type="scientific">Rhodocista pekingensis</name>
    <dbReference type="NCBI Taxonomy" id="201185"/>
    <lineage>
        <taxon>Bacteria</taxon>
        <taxon>Pseudomonadati</taxon>
        <taxon>Pseudomonadota</taxon>
        <taxon>Alphaproteobacteria</taxon>
        <taxon>Rhodospirillales</taxon>
        <taxon>Azospirillaceae</taxon>
        <taxon>Rhodocista</taxon>
    </lineage>
</organism>
<dbReference type="Gene3D" id="1.25.40.10">
    <property type="entry name" value="Tetratricopeptide repeat domain"/>
    <property type="match status" value="1"/>
</dbReference>
<evidence type="ECO:0008006" key="4">
    <source>
        <dbReference type="Google" id="ProtNLM"/>
    </source>
</evidence>
<reference evidence="3" key="1">
    <citation type="journal article" date="2019" name="Int. J. Syst. Evol. Microbiol.">
        <title>The Global Catalogue of Microorganisms (GCM) 10K type strain sequencing project: providing services to taxonomists for standard genome sequencing and annotation.</title>
        <authorList>
            <consortium name="The Broad Institute Genomics Platform"/>
            <consortium name="The Broad Institute Genome Sequencing Center for Infectious Disease"/>
            <person name="Wu L."/>
            <person name="Ma J."/>
        </authorList>
    </citation>
    <scope>NUCLEOTIDE SEQUENCE [LARGE SCALE GENOMIC DNA]</scope>
    <source>
        <strain evidence="3">CGMCC 1.16275</strain>
    </source>
</reference>
<feature type="chain" id="PRO_5046518365" description="Sel1 repeat family protein" evidence="1">
    <location>
        <begin position="22"/>
        <end position="198"/>
    </location>
</feature>
<accession>A0ABW2KVQ7</accession>
<dbReference type="InterPro" id="IPR011990">
    <property type="entry name" value="TPR-like_helical_dom_sf"/>
</dbReference>
<keyword evidence="3" id="KW-1185">Reference proteome</keyword>
<gene>
    <name evidence="2" type="ORF">ACFQPS_09600</name>
</gene>
<protein>
    <recommendedName>
        <fullName evidence="4">Sel1 repeat family protein</fullName>
    </recommendedName>
</protein>
<evidence type="ECO:0000313" key="3">
    <source>
        <dbReference type="Proteomes" id="UP001596456"/>
    </source>
</evidence>